<dbReference type="PANTHER" id="PTHR37984">
    <property type="entry name" value="PROTEIN CBG26694"/>
    <property type="match status" value="1"/>
</dbReference>
<evidence type="ECO:0000256" key="4">
    <source>
        <dbReference type="ARBA" id="ARBA00022759"/>
    </source>
</evidence>
<dbReference type="InterPro" id="IPR043502">
    <property type="entry name" value="DNA/RNA_pol_sf"/>
</dbReference>
<evidence type="ECO:0000259" key="8">
    <source>
        <dbReference type="Pfam" id="PF17917"/>
    </source>
</evidence>
<organism evidence="9 10">
    <name type="scientific">Pisolithus microcarpus 441</name>
    <dbReference type="NCBI Taxonomy" id="765257"/>
    <lineage>
        <taxon>Eukaryota</taxon>
        <taxon>Fungi</taxon>
        <taxon>Dikarya</taxon>
        <taxon>Basidiomycota</taxon>
        <taxon>Agaricomycotina</taxon>
        <taxon>Agaricomycetes</taxon>
        <taxon>Agaricomycetidae</taxon>
        <taxon>Boletales</taxon>
        <taxon>Sclerodermatineae</taxon>
        <taxon>Pisolithaceae</taxon>
        <taxon>Pisolithus</taxon>
    </lineage>
</organism>
<dbReference type="Gene3D" id="3.30.70.270">
    <property type="match status" value="2"/>
</dbReference>
<gene>
    <name evidence="9" type="ORF">PISMIDRAFT_18393</name>
</gene>
<evidence type="ECO:0000259" key="7">
    <source>
        <dbReference type="Pfam" id="PF00078"/>
    </source>
</evidence>
<dbReference type="GO" id="GO:0016787">
    <property type="term" value="F:hydrolase activity"/>
    <property type="evidence" value="ECO:0007669"/>
    <property type="project" value="UniProtKB-KW"/>
</dbReference>
<dbReference type="GO" id="GO:0003964">
    <property type="term" value="F:RNA-directed DNA polymerase activity"/>
    <property type="evidence" value="ECO:0007669"/>
    <property type="project" value="UniProtKB-KW"/>
</dbReference>
<dbReference type="Pfam" id="PF00078">
    <property type="entry name" value="RVT_1"/>
    <property type="match status" value="1"/>
</dbReference>
<dbReference type="HOGENOM" id="CLU_000384_33_10_1"/>
<keyword evidence="2" id="KW-0548">Nucleotidyltransferase</keyword>
<dbReference type="CDD" id="cd09274">
    <property type="entry name" value="RNase_HI_RT_Ty3"/>
    <property type="match status" value="1"/>
</dbReference>
<dbReference type="SUPFAM" id="SSF56672">
    <property type="entry name" value="DNA/RNA polymerases"/>
    <property type="match status" value="1"/>
</dbReference>
<feature type="domain" description="Reverse transcriptase" evidence="7">
    <location>
        <begin position="57"/>
        <end position="149"/>
    </location>
</feature>
<evidence type="ECO:0000256" key="6">
    <source>
        <dbReference type="ARBA" id="ARBA00022918"/>
    </source>
</evidence>
<dbReference type="Proteomes" id="UP000054018">
    <property type="component" value="Unassembled WGS sequence"/>
</dbReference>
<evidence type="ECO:0000256" key="2">
    <source>
        <dbReference type="ARBA" id="ARBA00022695"/>
    </source>
</evidence>
<evidence type="ECO:0008006" key="11">
    <source>
        <dbReference type="Google" id="ProtNLM"/>
    </source>
</evidence>
<keyword evidence="4" id="KW-0255">Endonuclease</keyword>
<proteinExistence type="predicted"/>
<keyword evidence="5" id="KW-0378">Hydrolase</keyword>
<dbReference type="PANTHER" id="PTHR37984:SF5">
    <property type="entry name" value="PROTEIN NYNRIN-LIKE"/>
    <property type="match status" value="1"/>
</dbReference>
<dbReference type="Pfam" id="PF17917">
    <property type="entry name" value="RT_RNaseH"/>
    <property type="match status" value="1"/>
</dbReference>
<keyword evidence="1" id="KW-0808">Transferase</keyword>
<evidence type="ECO:0000313" key="10">
    <source>
        <dbReference type="Proteomes" id="UP000054018"/>
    </source>
</evidence>
<dbReference type="InterPro" id="IPR000477">
    <property type="entry name" value="RT_dom"/>
</dbReference>
<evidence type="ECO:0000256" key="1">
    <source>
        <dbReference type="ARBA" id="ARBA00022679"/>
    </source>
</evidence>
<dbReference type="CDD" id="cd01647">
    <property type="entry name" value="RT_LTR"/>
    <property type="match status" value="1"/>
</dbReference>
<reference evidence="10" key="2">
    <citation type="submission" date="2015-01" db="EMBL/GenBank/DDBJ databases">
        <title>Evolutionary Origins and Diversification of the Mycorrhizal Mutualists.</title>
        <authorList>
            <consortium name="DOE Joint Genome Institute"/>
            <consortium name="Mycorrhizal Genomics Consortium"/>
            <person name="Kohler A."/>
            <person name="Kuo A."/>
            <person name="Nagy L.G."/>
            <person name="Floudas D."/>
            <person name="Copeland A."/>
            <person name="Barry K.W."/>
            <person name="Cichocki N."/>
            <person name="Veneault-Fourrey C."/>
            <person name="LaButti K."/>
            <person name="Lindquist E.A."/>
            <person name="Lipzen A."/>
            <person name="Lundell T."/>
            <person name="Morin E."/>
            <person name="Murat C."/>
            <person name="Riley R."/>
            <person name="Ohm R."/>
            <person name="Sun H."/>
            <person name="Tunlid A."/>
            <person name="Henrissat B."/>
            <person name="Grigoriev I.V."/>
            <person name="Hibbett D.S."/>
            <person name="Martin F."/>
        </authorList>
    </citation>
    <scope>NUCLEOTIDE SEQUENCE [LARGE SCALE GENOMIC DNA]</scope>
    <source>
        <strain evidence="10">441</strain>
    </source>
</reference>
<feature type="domain" description="Reverse transcriptase RNase H-like" evidence="8">
    <location>
        <begin position="241"/>
        <end position="342"/>
    </location>
</feature>
<evidence type="ECO:0000313" key="9">
    <source>
        <dbReference type="EMBL" id="KIK12903.1"/>
    </source>
</evidence>
<dbReference type="InterPro" id="IPR041373">
    <property type="entry name" value="RT_RNaseH"/>
</dbReference>
<dbReference type="AlphaFoldDB" id="A0A0C9YYC9"/>
<reference evidence="9 10" key="1">
    <citation type="submission" date="2014-04" db="EMBL/GenBank/DDBJ databases">
        <authorList>
            <consortium name="DOE Joint Genome Institute"/>
            <person name="Kuo A."/>
            <person name="Kohler A."/>
            <person name="Costa M.D."/>
            <person name="Nagy L.G."/>
            <person name="Floudas D."/>
            <person name="Copeland A."/>
            <person name="Barry K.W."/>
            <person name="Cichocki N."/>
            <person name="Veneault-Fourrey C."/>
            <person name="LaButti K."/>
            <person name="Lindquist E.A."/>
            <person name="Lipzen A."/>
            <person name="Lundell T."/>
            <person name="Morin E."/>
            <person name="Murat C."/>
            <person name="Sun H."/>
            <person name="Tunlid A."/>
            <person name="Henrissat B."/>
            <person name="Grigoriev I.V."/>
            <person name="Hibbett D.S."/>
            <person name="Martin F."/>
            <person name="Nordberg H.P."/>
            <person name="Cantor M.N."/>
            <person name="Hua S.X."/>
        </authorList>
    </citation>
    <scope>NUCLEOTIDE SEQUENCE [LARGE SCALE GENOMIC DNA]</scope>
    <source>
        <strain evidence="9 10">441</strain>
    </source>
</reference>
<dbReference type="InterPro" id="IPR043128">
    <property type="entry name" value="Rev_trsase/Diguanyl_cyclase"/>
</dbReference>
<name>A0A0C9YYC9_9AGAM</name>
<dbReference type="OrthoDB" id="3042917at2759"/>
<protein>
    <recommendedName>
        <fullName evidence="11">Reverse transcriptase domain-containing protein</fullName>
    </recommendedName>
</protein>
<dbReference type="InterPro" id="IPR050951">
    <property type="entry name" value="Retrovirus_Pol_polyprotein"/>
</dbReference>
<sequence length="524" mass="60342">MLCIPKKNGKIRMVVDCRKRNDNTVKDVTPFPDQDQIQMDVAQAKIDPNNVPKTAFSTVFGTFLSHVMQQGDCNAPATFQRLITVTLQEYIARIVHVYLDDAFVYSDTIEEHVEHVSLVLDALVKANFYLERDKVNLFAEKLDCLGHIIDDRGVHADEDKMARICNWRKPTNLNEIQRFVGLVEYLAPFMPDVSAYTMPLMGIQRNGHPFLWHEIHDRCFQVIKDLACKYPILRPIDPRSDKPIWLVCDTSLYGIGALYGQGPTWQGCQLVGFMSKKLTDAQHNYQMFERETLAILEALLKWEDKLLGFHFKVIMDHKALLLCTQQRLSSRQMHWMDYLSHFDTEIIYVKGSENKVADCLSRYYETDGGDEAQKETVEWAMANIRLDPEGDDLPIDRLRELHLAAMRDETPKIREPTEEHRAEADALRQHAEQRREEPTCAPMSEDATLLDSVGDPQTLVTHFQGERGFLDCVRWGYPTDPVLAKVILHLDHHKGFDVEDGLVYLKATTGDRVLCLPRVDWRND</sequence>
<evidence type="ECO:0000256" key="3">
    <source>
        <dbReference type="ARBA" id="ARBA00022722"/>
    </source>
</evidence>
<evidence type="ECO:0000256" key="5">
    <source>
        <dbReference type="ARBA" id="ARBA00022801"/>
    </source>
</evidence>
<keyword evidence="3" id="KW-0540">Nuclease</keyword>
<keyword evidence="6" id="KW-0695">RNA-directed DNA polymerase</keyword>
<keyword evidence="10" id="KW-1185">Reference proteome</keyword>
<dbReference type="STRING" id="765257.A0A0C9YYC9"/>
<dbReference type="GO" id="GO:0004519">
    <property type="term" value="F:endonuclease activity"/>
    <property type="evidence" value="ECO:0007669"/>
    <property type="project" value="UniProtKB-KW"/>
</dbReference>
<dbReference type="EMBL" id="KN834038">
    <property type="protein sequence ID" value="KIK12903.1"/>
    <property type="molecule type" value="Genomic_DNA"/>
</dbReference>
<accession>A0A0C9YYC9</accession>